<keyword evidence="5" id="KW-0121">Carboxypeptidase</keyword>
<evidence type="ECO:0000256" key="4">
    <source>
        <dbReference type="ARBA" id="ARBA00022519"/>
    </source>
</evidence>
<keyword evidence="17" id="KW-1185">Reference proteome</keyword>
<gene>
    <name evidence="16" type="primary">mrdA</name>
    <name evidence="16" type="ORF">CRP01_28680</name>
</gene>
<dbReference type="Gene3D" id="3.40.710.10">
    <property type="entry name" value="DD-peptidase/beta-lactamase superfamily"/>
    <property type="match status" value="1"/>
</dbReference>
<dbReference type="InterPro" id="IPR017790">
    <property type="entry name" value="Penicillin-binding_protein_2"/>
</dbReference>
<dbReference type="InterPro" id="IPR012338">
    <property type="entry name" value="Beta-lactam/transpept-like"/>
</dbReference>
<dbReference type="GO" id="GO:0009002">
    <property type="term" value="F:serine-type D-Ala-D-Ala carboxypeptidase activity"/>
    <property type="evidence" value="ECO:0007669"/>
    <property type="project" value="InterPro"/>
</dbReference>
<dbReference type="InterPro" id="IPR036138">
    <property type="entry name" value="PBP_dimer_sf"/>
</dbReference>
<keyword evidence="11" id="KW-1133">Transmembrane helix</keyword>
<dbReference type="Gene3D" id="3.90.1310.10">
    <property type="entry name" value="Penicillin-binding protein 2a (Domain 2)"/>
    <property type="match status" value="1"/>
</dbReference>
<name>A0A2D0N4I8_FLAN2</name>
<evidence type="ECO:0000256" key="9">
    <source>
        <dbReference type="ARBA" id="ARBA00022960"/>
    </source>
</evidence>
<dbReference type="NCBIfam" id="TIGR03423">
    <property type="entry name" value="pbp2_mrdA"/>
    <property type="match status" value="1"/>
</dbReference>
<dbReference type="EMBL" id="PDUD01000034">
    <property type="protein sequence ID" value="PHN03059.1"/>
    <property type="molecule type" value="Genomic_DNA"/>
</dbReference>
<evidence type="ECO:0000256" key="7">
    <source>
        <dbReference type="ARBA" id="ARBA00022692"/>
    </source>
</evidence>
<keyword evidence="9" id="KW-0133">Cell shape</keyword>
<dbReference type="InterPro" id="IPR050515">
    <property type="entry name" value="Beta-lactam/transpept"/>
</dbReference>
<dbReference type="Gene3D" id="3.30.1390.30">
    <property type="entry name" value="Penicillin-binding protein 2a, domain 3"/>
    <property type="match status" value="1"/>
</dbReference>
<keyword evidence="12" id="KW-0472">Membrane</keyword>
<evidence type="ECO:0000259" key="14">
    <source>
        <dbReference type="Pfam" id="PF00905"/>
    </source>
</evidence>
<evidence type="ECO:0000256" key="6">
    <source>
        <dbReference type="ARBA" id="ARBA00022670"/>
    </source>
</evidence>
<comment type="caution">
    <text evidence="16">The sequence shown here is derived from an EMBL/GenBank/DDBJ whole genome shotgun (WGS) entry which is preliminary data.</text>
</comment>
<keyword evidence="13" id="KW-0961">Cell wall biogenesis/degradation</keyword>
<evidence type="ECO:0000256" key="12">
    <source>
        <dbReference type="ARBA" id="ARBA00023136"/>
    </source>
</evidence>
<feature type="domain" description="Penicillin-binding protein dimerisation" evidence="15">
    <location>
        <begin position="51"/>
        <end position="220"/>
    </location>
</feature>
<dbReference type="GO" id="GO:0009252">
    <property type="term" value="P:peptidoglycan biosynthetic process"/>
    <property type="evidence" value="ECO:0007669"/>
    <property type="project" value="UniProtKB-KW"/>
</dbReference>
<dbReference type="PANTHER" id="PTHR30627">
    <property type="entry name" value="PEPTIDOGLYCAN D,D-TRANSPEPTIDASE"/>
    <property type="match status" value="1"/>
</dbReference>
<dbReference type="Pfam" id="PF03717">
    <property type="entry name" value="PBP_dimer"/>
    <property type="match status" value="1"/>
</dbReference>
<accession>A0A2D0N4I8</accession>
<dbReference type="GO" id="GO:0071555">
    <property type="term" value="P:cell wall organization"/>
    <property type="evidence" value="ECO:0007669"/>
    <property type="project" value="UniProtKB-KW"/>
</dbReference>
<comment type="subcellular location">
    <subcellularLocation>
        <location evidence="2">Cell membrane</location>
    </subcellularLocation>
    <subcellularLocation>
        <location evidence="1">Membrane</location>
        <topology evidence="1">Single-pass membrane protein</topology>
    </subcellularLocation>
</comment>
<evidence type="ECO:0000256" key="8">
    <source>
        <dbReference type="ARBA" id="ARBA00022801"/>
    </source>
</evidence>
<dbReference type="PANTHER" id="PTHR30627:SF2">
    <property type="entry name" value="PEPTIDOGLYCAN D,D-TRANSPEPTIDASE MRDA"/>
    <property type="match status" value="1"/>
</dbReference>
<evidence type="ECO:0000313" key="17">
    <source>
        <dbReference type="Proteomes" id="UP000223913"/>
    </source>
</evidence>
<dbReference type="Proteomes" id="UP000223913">
    <property type="component" value="Unassembled WGS sequence"/>
</dbReference>
<keyword evidence="4" id="KW-0997">Cell inner membrane</keyword>
<keyword evidence="6" id="KW-0645">Protease</keyword>
<keyword evidence="7" id="KW-0812">Transmembrane</keyword>
<evidence type="ECO:0000256" key="11">
    <source>
        <dbReference type="ARBA" id="ARBA00022989"/>
    </source>
</evidence>
<sequence length="626" mass="69666">MSLKGLQRMQAIRVIFALCAAMLIGKALDLQILNTQIRNKARVATRDLYTLYPPRGVMYDRDGHLLVTNNTVYDIMAIYHQIDWAMDTTKFCELLGISKSYFKDNVNKNWGDPRFSKRKPFVFLSKVSKKTYASFQESMYQFPGFVAQKRDVRGYPHQNAAHVLGYIREVNRQEAEDDSLDYTPGDYIGASGLEKTYEAELKGEKGHRYVLKDALGRPVDFLQDSVDQKSPVSGLDLYTTLDLKLQAYGEYLMQNKVGSIVAIEPSSGEILTMISAPTYDPNQLTINQTRSKAYTALNQDTLKPFLDRSIMGFYPPGSPFKTLVALIALQEGRLSPNRTIFCQGGYFLNGQNLMKCHGHPTCTNVQMAIQHSCNAYFATVFRDVVDQFGPENVAVGLDTFNAYLDRFGLGKKLEVDLPSELAGNYPTPDYFNKVYENESSWKSVWIRSLGIGQGELGLTNLQMANLAAIIANRGHYYTPHLVRGFQAGEDSGQSKNVRLLAHPRHETGVGSEHFQTVVDGMEMVVKAGTARSAAIGDIVVCGKTGTAENSQRGGADHSIFFAFAPKDNPQIAIAVYVENGGWGGSYAAPIASLMIEKYIRPNGEIEGAYRKYLEKRIVETNLIGLP</sequence>
<keyword evidence="3" id="KW-1003">Cell membrane</keyword>
<dbReference type="GO" id="GO:0071972">
    <property type="term" value="F:peptidoglycan L,D-transpeptidase activity"/>
    <property type="evidence" value="ECO:0007669"/>
    <property type="project" value="TreeGrafter"/>
</dbReference>
<evidence type="ECO:0000256" key="10">
    <source>
        <dbReference type="ARBA" id="ARBA00022984"/>
    </source>
</evidence>
<dbReference type="RefSeq" id="WP_099153501.1">
    <property type="nucleotide sequence ID" value="NZ_PDUD01000034.1"/>
</dbReference>
<dbReference type="Pfam" id="PF00905">
    <property type="entry name" value="Transpeptidase"/>
    <property type="match status" value="1"/>
</dbReference>
<dbReference type="GO" id="GO:0008360">
    <property type="term" value="P:regulation of cell shape"/>
    <property type="evidence" value="ECO:0007669"/>
    <property type="project" value="UniProtKB-KW"/>
</dbReference>
<dbReference type="GO" id="GO:0006508">
    <property type="term" value="P:proteolysis"/>
    <property type="evidence" value="ECO:0007669"/>
    <property type="project" value="UniProtKB-KW"/>
</dbReference>
<evidence type="ECO:0000256" key="3">
    <source>
        <dbReference type="ARBA" id="ARBA00022475"/>
    </source>
</evidence>
<dbReference type="OrthoDB" id="9766847at2"/>
<dbReference type="GO" id="GO:0008658">
    <property type="term" value="F:penicillin binding"/>
    <property type="evidence" value="ECO:0007669"/>
    <property type="project" value="InterPro"/>
</dbReference>
<reference evidence="16 17" key="1">
    <citation type="submission" date="2017-10" db="EMBL/GenBank/DDBJ databases">
        <title>The draft genome sequence of Lewinella nigricans NBRC 102662.</title>
        <authorList>
            <person name="Wang K."/>
        </authorList>
    </citation>
    <scope>NUCLEOTIDE SEQUENCE [LARGE SCALE GENOMIC DNA]</scope>
    <source>
        <strain evidence="16 17">NBRC 102662</strain>
    </source>
</reference>
<keyword evidence="10" id="KW-0573">Peptidoglycan synthesis</keyword>
<evidence type="ECO:0000256" key="1">
    <source>
        <dbReference type="ARBA" id="ARBA00004167"/>
    </source>
</evidence>
<dbReference type="GO" id="GO:0005886">
    <property type="term" value="C:plasma membrane"/>
    <property type="evidence" value="ECO:0007669"/>
    <property type="project" value="UniProtKB-SubCell"/>
</dbReference>
<dbReference type="SUPFAM" id="SSF56601">
    <property type="entry name" value="beta-lactamase/transpeptidase-like"/>
    <property type="match status" value="1"/>
</dbReference>
<organism evidence="16 17">
    <name type="scientific">Flavilitoribacter nigricans (strain ATCC 23147 / DSM 23189 / NBRC 102662 / NCIMB 1420 / SS-2)</name>
    <name type="common">Lewinella nigricans</name>
    <dbReference type="NCBI Taxonomy" id="1122177"/>
    <lineage>
        <taxon>Bacteria</taxon>
        <taxon>Pseudomonadati</taxon>
        <taxon>Bacteroidota</taxon>
        <taxon>Saprospiria</taxon>
        <taxon>Saprospirales</taxon>
        <taxon>Lewinellaceae</taxon>
        <taxon>Flavilitoribacter</taxon>
    </lineage>
</organism>
<evidence type="ECO:0000259" key="15">
    <source>
        <dbReference type="Pfam" id="PF03717"/>
    </source>
</evidence>
<evidence type="ECO:0000256" key="5">
    <source>
        <dbReference type="ARBA" id="ARBA00022645"/>
    </source>
</evidence>
<dbReference type="SUPFAM" id="SSF56519">
    <property type="entry name" value="Penicillin binding protein dimerisation domain"/>
    <property type="match status" value="1"/>
</dbReference>
<evidence type="ECO:0000313" key="16">
    <source>
        <dbReference type="EMBL" id="PHN03059.1"/>
    </source>
</evidence>
<dbReference type="InterPro" id="IPR001460">
    <property type="entry name" value="PCN-bd_Tpept"/>
</dbReference>
<dbReference type="InterPro" id="IPR005311">
    <property type="entry name" value="PBP_dimer"/>
</dbReference>
<evidence type="ECO:0000256" key="13">
    <source>
        <dbReference type="ARBA" id="ARBA00023316"/>
    </source>
</evidence>
<dbReference type="AlphaFoldDB" id="A0A2D0N4I8"/>
<keyword evidence="8" id="KW-0378">Hydrolase</keyword>
<protein>
    <submittedName>
        <fullName evidence="16">Penicillin-binding protein 2</fullName>
    </submittedName>
</protein>
<feature type="domain" description="Penicillin-binding protein transpeptidase" evidence="14">
    <location>
        <begin position="258"/>
        <end position="592"/>
    </location>
</feature>
<proteinExistence type="predicted"/>
<evidence type="ECO:0000256" key="2">
    <source>
        <dbReference type="ARBA" id="ARBA00004236"/>
    </source>
</evidence>